<accession>A0ABV0V7Z4</accession>
<name>A0ABV0V7Z4_9TELE</name>
<comment type="caution">
    <text evidence="1">The sequence shown here is derived from an EMBL/GenBank/DDBJ whole genome shotgun (WGS) entry which is preliminary data.</text>
</comment>
<dbReference type="Proteomes" id="UP001482620">
    <property type="component" value="Unassembled WGS sequence"/>
</dbReference>
<sequence>MMAGSRHAPMPPQMTFEVFLHTFKCKKKQGIEHTHFYTSTHTDLWLVTDFASPNLAAVIKNGYRECSPAVLDALSWLSNTLERNTLSLRHTKCKDNATYKTYIDHVLLCTDVICSIM</sequence>
<organism evidence="1 2">
    <name type="scientific">Ilyodon furcidens</name>
    <name type="common">goldbreast splitfin</name>
    <dbReference type="NCBI Taxonomy" id="33524"/>
    <lineage>
        <taxon>Eukaryota</taxon>
        <taxon>Metazoa</taxon>
        <taxon>Chordata</taxon>
        <taxon>Craniata</taxon>
        <taxon>Vertebrata</taxon>
        <taxon>Euteleostomi</taxon>
        <taxon>Actinopterygii</taxon>
        <taxon>Neopterygii</taxon>
        <taxon>Teleostei</taxon>
        <taxon>Neoteleostei</taxon>
        <taxon>Acanthomorphata</taxon>
        <taxon>Ovalentaria</taxon>
        <taxon>Atherinomorphae</taxon>
        <taxon>Cyprinodontiformes</taxon>
        <taxon>Goodeidae</taxon>
        <taxon>Ilyodon</taxon>
    </lineage>
</organism>
<evidence type="ECO:0000313" key="1">
    <source>
        <dbReference type="EMBL" id="MEQ2252463.1"/>
    </source>
</evidence>
<gene>
    <name evidence="1" type="ORF">ILYODFUR_021936</name>
</gene>
<keyword evidence="2" id="KW-1185">Reference proteome</keyword>
<proteinExistence type="predicted"/>
<evidence type="ECO:0000313" key="2">
    <source>
        <dbReference type="Proteomes" id="UP001482620"/>
    </source>
</evidence>
<reference evidence="1 2" key="1">
    <citation type="submission" date="2021-06" db="EMBL/GenBank/DDBJ databases">
        <authorList>
            <person name="Palmer J.M."/>
        </authorList>
    </citation>
    <scope>NUCLEOTIDE SEQUENCE [LARGE SCALE GENOMIC DNA]</scope>
    <source>
        <strain evidence="2">if_2019</strain>
        <tissue evidence="1">Muscle</tissue>
    </source>
</reference>
<protein>
    <submittedName>
        <fullName evidence="1">Uncharacterized protein</fullName>
    </submittedName>
</protein>
<dbReference type="EMBL" id="JAHRIQ010095065">
    <property type="protein sequence ID" value="MEQ2252463.1"/>
    <property type="molecule type" value="Genomic_DNA"/>
</dbReference>